<dbReference type="PANTHER" id="PTHR34560">
    <property type="entry name" value="POLYKETIDE CYCLASE/DEHYDRASE/LIPID TRANSPORT SUPERFAMILY PROTEIN"/>
    <property type="match status" value="1"/>
</dbReference>
<evidence type="ECO:0000313" key="2">
    <source>
        <dbReference type="Proteomes" id="UP001295423"/>
    </source>
</evidence>
<organism evidence="1 2">
    <name type="scientific">Cylindrotheca closterium</name>
    <dbReference type="NCBI Taxonomy" id="2856"/>
    <lineage>
        <taxon>Eukaryota</taxon>
        <taxon>Sar</taxon>
        <taxon>Stramenopiles</taxon>
        <taxon>Ochrophyta</taxon>
        <taxon>Bacillariophyta</taxon>
        <taxon>Bacillariophyceae</taxon>
        <taxon>Bacillariophycidae</taxon>
        <taxon>Bacillariales</taxon>
        <taxon>Bacillariaceae</taxon>
        <taxon>Cylindrotheca</taxon>
    </lineage>
</organism>
<dbReference type="PANTHER" id="PTHR34560:SF1">
    <property type="entry name" value="START DOMAIN-CONTAINING PROTEIN"/>
    <property type="match status" value="1"/>
</dbReference>
<dbReference type="SUPFAM" id="SSF55961">
    <property type="entry name" value="Bet v1-like"/>
    <property type="match status" value="1"/>
</dbReference>
<comment type="caution">
    <text evidence="1">The sequence shown here is derived from an EMBL/GenBank/DDBJ whole genome shotgun (WGS) entry which is preliminary data.</text>
</comment>
<sequence length="353" mass="40296">MSKPNNKELIDKAKVLYDQEKLFEAARLLRQIDKDSPLLTDFHRKILRNASICGKAVSELLAPPNKGEAGGQSQWIKQGQSNGSYPTTIYYKVETGAKLTCRMETPVPTNLLVPLLSVLNESELYGTWIPSWTVPIRLGVKQSKQLINDTRGHQIIQVQCDVPWPMSTREVLMDVMAIDDIDKNGFIVAKMQTLTEASQKHLLSGFEVPTAEYGIERIDYDGAVLFRPCPVDHPNYASAKEKFSEELILLQFVIFFDAHMMVPQSVVNFITRTVVGHIWNMLLHVAEEVRDGQRKEHKEAIERKADFYKWVDERSQFMLQQMKGKKTGKDVEEKRTIDEDGGWTMEDILNLSI</sequence>
<reference evidence="1" key="1">
    <citation type="submission" date="2023-08" db="EMBL/GenBank/DDBJ databases">
        <authorList>
            <person name="Audoor S."/>
            <person name="Bilcke G."/>
        </authorList>
    </citation>
    <scope>NUCLEOTIDE SEQUENCE</scope>
</reference>
<dbReference type="EMBL" id="CAKOGP040001825">
    <property type="protein sequence ID" value="CAJ1953455.1"/>
    <property type="molecule type" value="Genomic_DNA"/>
</dbReference>
<dbReference type="AlphaFoldDB" id="A0AAD2FTZ6"/>
<dbReference type="Gene3D" id="3.30.530.20">
    <property type="match status" value="1"/>
</dbReference>
<dbReference type="Proteomes" id="UP001295423">
    <property type="component" value="Unassembled WGS sequence"/>
</dbReference>
<dbReference type="InterPro" id="IPR023393">
    <property type="entry name" value="START-like_dom_sf"/>
</dbReference>
<protein>
    <recommendedName>
        <fullName evidence="3">START domain-containing protein</fullName>
    </recommendedName>
</protein>
<gene>
    <name evidence="1" type="ORF">CYCCA115_LOCUS14055</name>
</gene>
<accession>A0AAD2FTZ6</accession>
<name>A0AAD2FTZ6_9STRA</name>
<proteinExistence type="predicted"/>
<evidence type="ECO:0000313" key="1">
    <source>
        <dbReference type="EMBL" id="CAJ1953455.1"/>
    </source>
</evidence>
<keyword evidence="2" id="KW-1185">Reference proteome</keyword>
<evidence type="ECO:0008006" key="3">
    <source>
        <dbReference type="Google" id="ProtNLM"/>
    </source>
</evidence>